<dbReference type="CDD" id="cd14789">
    <property type="entry name" value="Tiki"/>
    <property type="match status" value="1"/>
</dbReference>
<dbReference type="PANTHER" id="PTHR40590:SF1">
    <property type="entry name" value="CYTOPLASMIC PROTEIN"/>
    <property type="match status" value="1"/>
</dbReference>
<dbReference type="KEGG" id="msd:MYSTI_00215"/>
<accession>L7U4Z0</accession>
<dbReference type="HOGENOM" id="CLU_057525_0_0_7"/>
<dbReference type="STRING" id="1278073.MYSTI_00215"/>
<evidence type="ECO:0000313" key="2">
    <source>
        <dbReference type="Proteomes" id="UP000011131"/>
    </source>
</evidence>
<dbReference type="PATRIC" id="fig|1278073.3.peg.229"/>
<dbReference type="Pfam" id="PF01963">
    <property type="entry name" value="TraB_PrgY_gumN"/>
    <property type="match status" value="1"/>
</dbReference>
<proteinExistence type="predicted"/>
<dbReference type="InterPro" id="IPR002816">
    <property type="entry name" value="TraB/PrgY/GumN_fam"/>
</dbReference>
<dbReference type="PANTHER" id="PTHR40590">
    <property type="entry name" value="CYTOPLASMIC PROTEIN-RELATED"/>
    <property type="match status" value="1"/>
</dbReference>
<dbReference type="InterPro" id="IPR047111">
    <property type="entry name" value="YbaP-like"/>
</dbReference>
<dbReference type="Proteomes" id="UP000011131">
    <property type="component" value="Chromosome"/>
</dbReference>
<gene>
    <name evidence="1" type="ordered locus">MYSTI_00215</name>
</gene>
<sequence length="328" mass="35870">MRRECFDAWLTLGKAHTMKRPSFLPLTLLLVALLGAGCASTPAARKYVPVDSGNAFLWEVKDSRGGVAYLVGSIHMGKPGALALPAAMEAAFTKSEVLAVEVDTTRTDPTEMQKLVRELGTFPEGQSLSQRLDPSTRELLDRAATRLGVSAQGLERLRPWLAGLLLNNLEFQAAGYQQGHGVDRAFLDRAHGLQKQVLELETADGQLRMLAGTPDKLQDLMLRDQLRREQGPAEIVEALTSAWRAGDADGMASLLLEGAKDSTYRPVYERVFFERNVQMAHKLEALLTEPRVHLVVVGAGHVVGPEGIVALLQKKGHTVRQLPRDTTP</sequence>
<keyword evidence="2" id="KW-1185">Reference proteome</keyword>
<dbReference type="AlphaFoldDB" id="L7U4Z0"/>
<evidence type="ECO:0000313" key="1">
    <source>
        <dbReference type="EMBL" id="AGC41574.1"/>
    </source>
</evidence>
<reference evidence="1 2" key="1">
    <citation type="journal article" date="2013" name="Genome Announc.">
        <title>Complete genome sequence of Myxococcus stipitatus strain DSM 14675, a fruiting myxobacterium.</title>
        <authorList>
            <person name="Huntley S."/>
            <person name="Kneip S."/>
            <person name="Treuner-Lange A."/>
            <person name="Sogaard-Andersen L."/>
        </authorList>
    </citation>
    <scope>NUCLEOTIDE SEQUENCE [LARGE SCALE GENOMIC DNA]</scope>
    <source>
        <strain evidence="2">DSM 14675 / JCM 12634 / Mx s8</strain>
    </source>
</reference>
<name>L7U4Z0_MYXSD</name>
<protein>
    <submittedName>
        <fullName evidence="1">GumN family protein</fullName>
    </submittedName>
</protein>
<dbReference type="eggNOG" id="COG3735">
    <property type="taxonomic scope" value="Bacteria"/>
</dbReference>
<dbReference type="EMBL" id="CP004025">
    <property type="protein sequence ID" value="AGC41574.1"/>
    <property type="molecule type" value="Genomic_DNA"/>
</dbReference>
<organism evidence="1 2">
    <name type="scientific">Myxococcus stipitatus (strain DSM 14675 / JCM 12634 / Mx s8)</name>
    <dbReference type="NCBI Taxonomy" id="1278073"/>
    <lineage>
        <taxon>Bacteria</taxon>
        <taxon>Pseudomonadati</taxon>
        <taxon>Myxococcota</taxon>
        <taxon>Myxococcia</taxon>
        <taxon>Myxococcales</taxon>
        <taxon>Cystobacterineae</taxon>
        <taxon>Myxococcaceae</taxon>
        <taxon>Myxococcus</taxon>
    </lineage>
</organism>